<dbReference type="RefSeq" id="WP_089306432.1">
    <property type="nucleotide sequence ID" value="NZ_FZOO01000007.1"/>
</dbReference>
<proteinExistence type="inferred from homology"/>
<dbReference type="EMBL" id="FZOO01000007">
    <property type="protein sequence ID" value="SNS75486.1"/>
    <property type="molecule type" value="Genomic_DNA"/>
</dbReference>
<dbReference type="InterPro" id="IPR003718">
    <property type="entry name" value="OsmC/Ohr_fam"/>
</dbReference>
<organism evidence="3 4">
    <name type="scientific">Geodermatophilus pulveris</name>
    <dbReference type="NCBI Taxonomy" id="1564159"/>
    <lineage>
        <taxon>Bacteria</taxon>
        <taxon>Bacillati</taxon>
        <taxon>Actinomycetota</taxon>
        <taxon>Actinomycetes</taxon>
        <taxon>Geodermatophilales</taxon>
        <taxon>Geodermatophilaceae</taxon>
        <taxon>Geodermatophilus</taxon>
    </lineage>
</organism>
<evidence type="ECO:0000313" key="3">
    <source>
        <dbReference type="EMBL" id="SNS75486.1"/>
    </source>
</evidence>
<dbReference type="Proteomes" id="UP000198373">
    <property type="component" value="Unassembled WGS sequence"/>
</dbReference>
<sequence>MDRIYTAEATATGARTGEVASSDGRLEAQLSRPSEMGGDGGPGTNPEQLFAAGYAACFHSAMRFGLEELGLGPSALDGSSVTARVHFLRGSPGDFGLAVDLSARLPRLDEEQARQLMEKTHTVCPYSRATAGNVEVVLHVVPTSSAA</sequence>
<keyword evidence="4" id="KW-1185">Reference proteome</keyword>
<dbReference type="NCBIfam" id="TIGR03561">
    <property type="entry name" value="organ_hyd_perox"/>
    <property type="match status" value="1"/>
</dbReference>
<evidence type="ECO:0000313" key="4">
    <source>
        <dbReference type="Proteomes" id="UP000198373"/>
    </source>
</evidence>
<dbReference type="GO" id="GO:0006979">
    <property type="term" value="P:response to oxidative stress"/>
    <property type="evidence" value="ECO:0007669"/>
    <property type="project" value="InterPro"/>
</dbReference>
<feature type="compositionally biased region" description="Low complexity" evidence="2">
    <location>
        <begin position="9"/>
        <end position="18"/>
    </location>
</feature>
<dbReference type="OrthoDB" id="9797508at2"/>
<dbReference type="InterPro" id="IPR036102">
    <property type="entry name" value="OsmC/Ohrsf"/>
</dbReference>
<dbReference type="PANTHER" id="PTHR33797:SF2">
    <property type="entry name" value="ORGANIC HYDROPEROXIDE RESISTANCE PROTEIN-LIKE"/>
    <property type="match status" value="1"/>
</dbReference>
<dbReference type="InterPro" id="IPR015946">
    <property type="entry name" value="KH_dom-like_a/b"/>
</dbReference>
<dbReference type="Gene3D" id="2.20.25.10">
    <property type="match status" value="1"/>
</dbReference>
<dbReference type="PANTHER" id="PTHR33797">
    <property type="entry name" value="ORGANIC HYDROPEROXIDE RESISTANCE PROTEIN-LIKE"/>
    <property type="match status" value="1"/>
</dbReference>
<dbReference type="Pfam" id="PF02566">
    <property type="entry name" value="OsmC"/>
    <property type="match status" value="1"/>
</dbReference>
<comment type="similarity">
    <text evidence="1">Belongs to the OsmC/Ohr family.</text>
</comment>
<dbReference type="Gene3D" id="3.30.300.20">
    <property type="match status" value="1"/>
</dbReference>
<dbReference type="InterPro" id="IPR019953">
    <property type="entry name" value="OHR"/>
</dbReference>
<reference evidence="4" key="1">
    <citation type="submission" date="2017-06" db="EMBL/GenBank/DDBJ databases">
        <authorList>
            <person name="Varghese N."/>
            <person name="Submissions S."/>
        </authorList>
    </citation>
    <scope>NUCLEOTIDE SEQUENCE [LARGE SCALE GENOMIC DNA]</scope>
    <source>
        <strain evidence="4">DSM 46839</strain>
    </source>
</reference>
<accession>A0A239H1Y8</accession>
<dbReference type="SUPFAM" id="SSF82784">
    <property type="entry name" value="OsmC-like"/>
    <property type="match status" value="1"/>
</dbReference>
<dbReference type="AlphaFoldDB" id="A0A239H1Y8"/>
<feature type="region of interest" description="Disordered" evidence="2">
    <location>
        <begin position="9"/>
        <end position="46"/>
    </location>
</feature>
<protein>
    <submittedName>
        <fullName evidence="3">Peroxiredoxin, Ohr subfamily</fullName>
    </submittedName>
</protein>
<evidence type="ECO:0000256" key="1">
    <source>
        <dbReference type="ARBA" id="ARBA00007378"/>
    </source>
</evidence>
<name>A0A239H1Y8_9ACTN</name>
<evidence type="ECO:0000256" key="2">
    <source>
        <dbReference type="SAM" id="MobiDB-lite"/>
    </source>
</evidence>
<gene>
    <name evidence="3" type="ORF">SAMN06893096_107171</name>
</gene>